<accession>A0A2Z4GE54</accession>
<name>A0A2Z4GE54_9BACT</name>
<feature type="transmembrane region" description="Helical" evidence="5">
    <location>
        <begin position="422"/>
        <end position="439"/>
    </location>
</feature>
<dbReference type="GO" id="GO:0015179">
    <property type="term" value="F:L-amino acid transmembrane transporter activity"/>
    <property type="evidence" value="ECO:0007669"/>
    <property type="project" value="TreeGrafter"/>
</dbReference>
<keyword evidence="7" id="KW-1185">Reference proteome</keyword>
<comment type="subcellular location">
    <subcellularLocation>
        <location evidence="1">Membrane</location>
        <topology evidence="1">Multi-pass membrane protein</topology>
    </subcellularLocation>
</comment>
<keyword evidence="3 5" id="KW-1133">Transmembrane helix</keyword>
<dbReference type="Gene3D" id="1.20.1740.10">
    <property type="entry name" value="Amino acid/polyamine transporter I"/>
    <property type="match status" value="1"/>
</dbReference>
<dbReference type="PANTHER" id="PTHR11785:SF512">
    <property type="entry name" value="SOBREMESA, ISOFORM B"/>
    <property type="match status" value="1"/>
</dbReference>
<dbReference type="InterPro" id="IPR050598">
    <property type="entry name" value="AminoAcid_Transporter"/>
</dbReference>
<dbReference type="KEGG" id="als:DJ013_16045"/>
<feature type="transmembrane region" description="Helical" evidence="5">
    <location>
        <begin position="12"/>
        <end position="36"/>
    </location>
</feature>
<evidence type="ECO:0000256" key="5">
    <source>
        <dbReference type="SAM" id="Phobius"/>
    </source>
</evidence>
<evidence type="ECO:0000256" key="1">
    <source>
        <dbReference type="ARBA" id="ARBA00004141"/>
    </source>
</evidence>
<feature type="transmembrane region" description="Helical" evidence="5">
    <location>
        <begin position="393"/>
        <end position="416"/>
    </location>
</feature>
<feature type="transmembrane region" description="Helical" evidence="5">
    <location>
        <begin position="326"/>
        <end position="350"/>
    </location>
</feature>
<evidence type="ECO:0000256" key="2">
    <source>
        <dbReference type="ARBA" id="ARBA00022692"/>
    </source>
</evidence>
<feature type="transmembrane region" description="Helical" evidence="5">
    <location>
        <begin position="238"/>
        <end position="260"/>
    </location>
</feature>
<feature type="transmembrane region" description="Helical" evidence="5">
    <location>
        <begin position="362"/>
        <end position="381"/>
    </location>
</feature>
<dbReference type="AlphaFoldDB" id="A0A2Z4GE54"/>
<keyword evidence="4 5" id="KW-0472">Membrane</keyword>
<gene>
    <name evidence="6" type="ORF">DJ013_16045</name>
</gene>
<dbReference type="GO" id="GO:0016020">
    <property type="term" value="C:membrane"/>
    <property type="evidence" value="ECO:0007669"/>
    <property type="project" value="UniProtKB-SubCell"/>
</dbReference>
<feature type="transmembrane region" description="Helical" evidence="5">
    <location>
        <begin position="92"/>
        <end position="116"/>
    </location>
</feature>
<dbReference type="Proteomes" id="UP000249873">
    <property type="component" value="Chromosome"/>
</dbReference>
<dbReference type="RefSeq" id="WP_111372967.1">
    <property type="nucleotide sequence ID" value="NZ_CP029480.1"/>
</dbReference>
<dbReference type="EMBL" id="CP029480">
    <property type="protein sequence ID" value="AWV99599.1"/>
    <property type="molecule type" value="Genomic_DNA"/>
</dbReference>
<keyword evidence="2 5" id="KW-0812">Transmembrane</keyword>
<feature type="transmembrane region" description="Helical" evidence="5">
    <location>
        <begin position="199"/>
        <end position="217"/>
    </location>
</feature>
<dbReference type="Pfam" id="PF13520">
    <property type="entry name" value="AA_permease_2"/>
    <property type="match status" value="1"/>
</dbReference>
<organism evidence="6 7">
    <name type="scientific">Arcticibacterium luteifluviistationis</name>
    <dbReference type="NCBI Taxonomy" id="1784714"/>
    <lineage>
        <taxon>Bacteria</taxon>
        <taxon>Pseudomonadati</taxon>
        <taxon>Bacteroidota</taxon>
        <taxon>Cytophagia</taxon>
        <taxon>Cytophagales</taxon>
        <taxon>Leadbetterellaceae</taxon>
        <taxon>Arcticibacterium</taxon>
    </lineage>
</organism>
<reference evidence="6 7" key="1">
    <citation type="submission" date="2018-05" db="EMBL/GenBank/DDBJ databases">
        <title>Complete genome sequence of Arcticibacterium luteifluviistationis SM1504T, a cytophagaceae bacterium isolated from Arctic surface seawater.</title>
        <authorList>
            <person name="Li Y."/>
            <person name="Qin Q.-L."/>
        </authorList>
    </citation>
    <scope>NUCLEOTIDE SEQUENCE [LARGE SCALE GENOMIC DNA]</scope>
    <source>
        <strain evidence="6 7">SM1504</strain>
    </source>
</reference>
<sequence length="445" mass="47892">MTNKGSKQNELLKILGVGFGIAVTLGGTIGTGILRTPGTIAAELGNPVLIMGVWVAVSLYAFLGVLCAIELGVSVPKAGSWYVYAQRAFGDYLGFLTGITSWLGTVASLGFGAYTIAEYLALIFPSLSIFIVPIAIAVLVILTGFHLVGTAVGGRSQEIMSAIKAVGLLAFVVVCFSYGSESVGHLSTGGIRRLTEGSLLIGIIAALQGIFYTFDGWHTAAYFTEENTDATKNLPKAMISGVLSIIVIYLLVNLAILYVLPMEDLQVSKLAAADAMAHVFGEESGKIITIFLLVSIIGIMNTQVMMTPRTLFSMSRDGLFFKRAQIVNKGGSPAFALLLTCSLSVMLIFIGKETSGRLLDIATFYFVFAYAMGFASLLMLRKKEPNLPRPYKVPFYPFLPWLMLILSMAFLVGAVISDSQNSLYAVIVLLLTYPVYRLIKVKNKS</sequence>
<proteinExistence type="predicted"/>
<feature type="transmembrane region" description="Helical" evidence="5">
    <location>
        <begin position="159"/>
        <end position="179"/>
    </location>
</feature>
<feature type="transmembrane region" description="Helical" evidence="5">
    <location>
        <begin position="287"/>
        <end position="306"/>
    </location>
</feature>
<evidence type="ECO:0000313" key="7">
    <source>
        <dbReference type="Proteomes" id="UP000249873"/>
    </source>
</evidence>
<feature type="transmembrane region" description="Helical" evidence="5">
    <location>
        <begin position="48"/>
        <end position="71"/>
    </location>
</feature>
<protein>
    <submittedName>
        <fullName evidence="6">Amino acid permease</fullName>
    </submittedName>
</protein>
<evidence type="ECO:0000313" key="6">
    <source>
        <dbReference type="EMBL" id="AWV99599.1"/>
    </source>
</evidence>
<feature type="transmembrane region" description="Helical" evidence="5">
    <location>
        <begin position="122"/>
        <end position="147"/>
    </location>
</feature>
<dbReference type="InterPro" id="IPR002293">
    <property type="entry name" value="AA/rel_permease1"/>
</dbReference>
<evidence type="ECO:0000256" key="3">
    <source>
        <dbReference type="ARBA" id="ARBA00022989"/>
    </source>
</evidence>
<dbReference type="PANTHER" id="PTHR11785">
    <property type="entry name" value="AMINO ACID TRANSPORTER"/>
    <property type="match status" value="1"/>
</dbReference>
<dbReference type="OrthoDB" id="9810109at2"/>
<evidence type="ECO:0000256" key="4">
    <source>
        <dbReference type="ARBA" id="ARBA00023136"/>
    </source>
</evidence>
<dbReference type="PIRSF" id="PIRSF006060">
    <property type="entry name" value="AA_transporter"/>
    <property type="match status" value="1"/>
</dbReference>